<keyword evidence="2" id="KW-1185">Reference proteome</keyword>
<proteinExistence type="predicted"/>
<sequence>MNVRDAMARTVEWEFSQSNYAAVLEDVPPTLFRYWAEVSQGEFPGIPRDASFFAQSVEGLMMFFDCVSAAGRQPCGLPSRAADSVWHAWMRMDAPNLERFCIRHFGRSIPHVEKTHMRGHMRMALSVCLVQARRRASKPVAGPNLPRLFLLDGQLGMPRGFGYRIIGSLVAWSVLDEFGNSDDHVSFPDNMTPRGLLQAGLVSKAEYDEGIRLGGRGDLRLAGAGNGAPDTADGDAGGGDGAAPCSGGSACGGGCGGGGCGS</sequence>
<dbReference type="Proteomes" id="UP001589773">
    <property type="component" value="Unassembled WGS sequence"/>
</dbReference>
<gene>
    <name evidence="1" type="ORF">ACFFJK_20810</name>
</gene>
<accession>A0ABV6FLZ9</accession>
<comment type="caution">
    <text evidence="1">The sequence shown here is derived from an EMBL/GenBank/DDBJ whole genome shotgun (WGS) entry which is preliminary data.</text>
</comment>
<organism evidence="1 2">
    <name type="scientific">Massilia consociata</name>
    <dbReference type="NCBI Taxonomy" id="760117"/>
    <lineage>
        <taxon>Bacteria</taxon>
        <taxon>Pseudomonadati</taxon>
        <taxon>Pseudomonadota</taxon>
        <taxon>Betaproteobacteria</taxon>
        <taxon>Burkholderiales</taxon>
        <taxon>Oxalobacteraceae</taxon>
        <taxon>Telluria group</taxon>
        <taxon>Massilia</taxon>
    </lineage>
</organism>
<dbReference type="EMBL" id="JBHLWP010000022">
    <property type="protein sequence ID" value="MFC0254339.1"/>
    <property type="molecule type" value="Genomic_DNA"/>
</dbReference>
<protein>
    <submittedName>
        <fullName evidence="1">Uncharacterized protein</fullName>
    </submittedName>
</protein>
<evidence type="ECO:0000313" key="2">
    <source>
        <dbReference type="Proteomes" id="UP001589773"/>
    </source>
</evidence>
<dbReference type="RefSeq" id="WP_379681597.1">
    <property type="nucleotide sequence ID" value="NZ_JBHLWP010000022.1"/>
</dbReference>
<reference evidence="1 2" key="1">
    <citation type="submission" date="2024-09" db="EMBL/GenBank/DDBJ databases">
        <authorList>
            <person name="Sun Q."/>
            <person name="Mori K."/>
        </authorList>
    </citation>
    <scope>NUCLEOTIDE SEQUENCE [LARGE SCALE GENOMIC DNA]</scope>
    <source>
        <strain evidence="1 2">CCM 7792</strain>
    </source>
</reference>
<name>A0ABV6FLZ9_9BURK</name>
<evidence type="ECO:0000313" key="1">
    <source>
        <dbReference type="EMBL" id="MFC0254339.1"/>
    </source>
</evidence>